<feature type="non-terminal residue" evidence="2">
    <location>
        <position position="1"/>
    </location>
</feature>
<evidence type="ECO:0000256" key="1">
    <source>
        <dbReference type="SAM" id="MobiDB-lite"/>
    </source>
</evidence>
<sequence>VHARERDAARVVEHDAGAGRRGARVVGTDRVPNPAAAAAGLVGAGAGARAGAGHRQRVVRAGVAQLDAATRAVRGDAMEGERRAADVGVGGVERSASGGVDRVEGAGDVEGAAGGGLQALAAGGVDVQTAAGECERV</sequence>
<feature type="non-terminal residue" evidence="2">
    <location>
        <position position="137"/>
    </location>
</feature>
<accession>A0A6J4SLZ4</accession>
<dbReference type="AlphaFoldDB" id="A0A6J4SLZ4"/>
<dbReference type="EMBL" id="CADCVV010000078">
    <property type="protein sequence ID" value="CAA9497255.1"/>
    <property type="molecule type" value="Genomic_DNA"/>
</dbReference>
<name>A0A6J4SLZ4_9ACTN</name>
<protein>
    <submittedName>
        <fullName evidence="2">Uncharacterized protein</fullName>
    </submittedName>
</protein>
<feature type="region of interest" description="Disordered" evidence="1">
    <location>
        <begin position="77"/>
        <end position="107"/>
    </location>
</feature>
<proteinExistence type="predicted"/>
<reference evidence="2" key="1">
    <citation type="submission" date="2020-02" db="EMBL/GenBank/DDBJ databases">
        <authorList>
            <person name="Meier V. D."/>
        </authorList>
    </citation>
    <scope>NUCLEOTIDE SEQUENCE</scope>
    <source>
        <strain evidence="2">AVDCRST_MAG17</strain>
    </source>
</reference>
<evidence type="ECO:0000313" key="2">
    <source>
        <dbReference type="EMBL" id="CAA9497255.1"/>
    </source>
</evidence>
<organism evidence="2">
    <name type="scientific">uncultured Solirubrobacterales bacterium</name>
    <dbReference type="NCBI Taxonomy" id="768556"/>
    <lineage>
        <taxon>Bacteria</taxon>
        <taxon>Bacillati</taxon>
        <taxon>Actinomycetota</taxon>
        <taxon>Thermoleophilia</taxon>
        <taxon>Solirubrobacterales</taxon>
        <taxon>environmental samples</taxon>
    </lineage>
</organism>
<gene>
    <name evidence="2" type="ORF">AVDCRST_MAG17-1147</name>
</gene>